<dbReference type="InterPro" id="IPR036691">
    <property type="entry name" value="Endo/exonu/phosph_ase_sf"/>
</dbReference>
<accession>A0A699I776</accession>
<dbReference type="InterPro" id="IPR000477">
    <property type="entry name" value="RT_dom"/>
</dbReference>
<dbReference type="EMBL" id="BKCJ010262036">
    <property type="protein sequence ID" value="GEZ29399.1"/>
    <property type="molecule type" value="Genomic_DNA"/>
</dbReference>
<organism evidence="2">
    <name type="scientific">Tanacetum cinerariifolium</name>
    <name type="common">Dalmatian daisy</name>
    <name type="synonym">Chrysanthemum cinerariifolium</name>
    <dbReference type="NCBI Taxonomy" id="118510"/>
    <lineage>
        <taxon>Eukaryota</taxon>
        <taxon>Viridiplantae</taxon>
        <taxon>Streptophyta</taxon>
        <taxon>Embryophyta</taxon>
        <taxon>Tracheophyta</taxon>
        <taxon>Spermatophyta</taxon>
        <taxon>Magnoliopsida</taxon>
        <taxon>eudicotyledons</taxon>
        <taxon>Gunneridae</taxon>
        <taxon>Pentapetalae</taxon>
        <taxon>asterids</taxon>
        <taxon>campanulids</taxon>
        <taxon>Asterales</taxon>
        <taxon>Asteraceae</taxon>
        <taxon>Asteroideae</taxon>
        <taxon>Anthemideae</taxon>
        <taxon>Anthemidinae</taxon>
        <taxon>Tanacetum</taxon>
    </lineage>
</organism>
<name>A0A699I776_TANCI</name>
<dbReference type="SUPFAM" id="SSF56672">
    <property type="entry name" value="DNA/RNA polymerases"/>
    <property type="match status" value="1"/>
</dbReference>
<dbReference type="PANTHER" id="PTHR46890:SF50">
    <property type="entry name" value="RNA-DIRECTED DNA POLYMERASE, EUKARYOTA, REVERSE TRANSCRIPTASE ZINC-BINDING DOMAIN PROTEIN-RELATED"/>
    <property type="match status" value="1"/>
</dbReference>
<reference evidence="2" key="1">
    <citation type="journal article" date="2019" name="Sci. Rep.">
        <title>Draft genome of Tanacetum cinerariifolium, the natural source of mosquito coil.</title>
        <authorList>
            <person name="Yamashiro T."/>
            <person name="Shiraishi A."/>
            <person name="Satake H."/>
            <person name="Nakayama K."/>
        </authorList>
    </citation>
    <scope>NUCLEOTIDE SEQUENCE</scope>
</reference>
<proteinExistence type="predicted"/>
<keyword evidence="2" id="KW-0808">Transferase</keyword>
<sequence>MFIVLGDFNEVRFEYERLGSKFCKLGARRFNEFIFKSGLIDLPMGERKFTRMNKFGTKLSKIDRIMVSHHFVSNWPNAHLLALPHGVSDHCPLVLKATRVTMVRYLSANVEALETKAETIGLEDHENSNRLSYLKQLDDLEHIKRLDLMQKAKIKWAIEGVEKSKFFHGFINNRFAKSRIKAVWSCGGGKALGPDGFTSKFIKQYWETIRIDFINMVKRFKIDGEIPRGCNSSFIALAWKIQDPLHIKDYRPISLIGCEYKVIAKAIDSLDWKFLDHVLEQMGFSNKWRKLINGCLDSGFSSKLVNVSPTKEFKVQKGLRQGDPLSSFLFIIVVEALHISLQVSKEINIFEGVEVGHNKINISHLQFADDALIMGKRSLENAKNLCHILSLQALNLAMLAKWWWRFNYETNSVWKNTISSIYVVRGGLGLEAQPQCRLMSTFWNSIIGLRKFLLHLNINLDSVFVRKVGNRASVKFWEETWYGNTPFKDVYPILYALESSKSCDINERCNNSLGPLTRSWA</sequence>
<dbReference type="GO" id="GO:0003964">
    <property type="term" value="F:RNA-directed DNA polymerase activity"/>
    <property type="evidence" value="ECO:0007669"/>
    <property type="project" value="UniProtKB-KW"/>
</dbReference>
<feature type="domain" description="Reverse transcriptase" evidence="1">
    <location>
        <begin position="264"/>
        <end position="387"/>
    </location>
</feature>
<evidence type="ECO:0000313" key="2">
    <source>
        <dbReference type="EMBL" id="GEZ29399.1"/>
    </source>
</evidence>
<dbReference type="SUPFAM" id="SSF56219">
    <property type="entry name" value="DNase I-like"/>
    <property type="match status" value="1"/>
</dbReference>
<keyword evidence="2" id="KW-0695">RNA-directed DNA polymerase</keyword>
<dbReference type="Pfam" id="PF00078">
    <property type="entry name" value="RVT_1"/>
    <property type="match status" value="1"/>
</dbReference>
<gene>
    <name evidence="2" type="ORF">Tci_501372</name>
</gene>
<protein>
    <submittedName>
        <fullName evidence="2">RNA-directed DNA polymerase, eukaryota</fullName>
    </submittedName>
</protein>
<dbReference type="InterPro" id="IPR043502">
    <property type="entry name" value="DNA/RNA_pol_sf"/>
</dbReference>
<evidence type="ECO:0000259" key="1">
    <source>
        <dbReference type="Pfam" id="PF00078"/>
    </source>
</evidence>
<dbReference type="AlphaFoldDB" id="A0A699I776"/>
<dbReference type="Gene3D" id="3.60.10.10">
    <property type="entry name" value="Endonuclease/exonuclease/phosphatase"/>
    <property type="match status" value="1"/>
</dbReference>
<keyword evidence="2" id="KW-0548">Nucleotidyltransferase</keyword>
<comment type="caution">
    <text evidence="2">The sequence shown here is derived from an EMBL/GenBank/DDBJ whole genome shotgun (WGS) entry which is preliminary data.</text>
</comment>
<dbReference type="PANTHER" id="PTHR46890">
    <property type="entry name" value="NON-LTR RETROLELEMENT REVERSE TRANSCRIPTASE-LIKE PROTEIN-RELATED"/>
    <property type="match status" value="1"/>
</dbReference>
<dbReference type="InterPro" id="IPR052343">
    <property type="entry name" value="Retrotransposon-Effector_Assoc"/>
</dbReference>